<keyword evidence="1" id="KW-0812">Transmembrane</keyword>
<name>A0A554NED0_9EURY</name>
<evidence type="ECO:0000313" key="2">
    <source>
        <dbReference type="EMBL" id="TSD15708.1"/>
    </source>
</evidence>
<reference evidence="2 3" key="1">
    <citation type="submission" date="2018-06" db="EMBL/GenBank/DDBJ databases">
        <title>Natronomonas sp. F16-60 a new haloarchaeon isolated from a solar saltern of Isla Cristina, Huelva, Spain.</title>
        <authorList>
            <person name="Duran-Viseras A."/>
            <person name="Sanchez-Porro C."/>
            <person name="Ventosa A."/>
        </authorList>
    </citation>
    <scope>NUCLEOTIDE SEQUENCE [LARGE SCALE GENOMIC DNA]</scope>
    <source>
        <strain evidence="2 3">F16-60</strain>
    </source>
</reference>
<evidence type="ECO:0000313" key="3">
    <source>
        <dbReference type="Proteomes" id="UP000319894"/>
    </source>
</evidence>
<organism evidence="2 3">
    <name type="scientific">Haloglomus irregulare</name>
    <dbReference type="NCBI Taxonomy" id="2234134"/>
    <lineage>
        <taxon>Archaea</taxon>
        <taxon>Methanobacteriati</taxon>
        <taxon>Methanobacteriota</taxon>
        <taxon>Stenosarchaea group</taxon>
        <taxon>Halobacteria</taxon>
        <taxon>Halobacteriales</taxon>
        <taxon>Natronomonadaceae</taxon>
        <taxon>Haloglomus</taxon>
    </lineage>
</organism>
<feature type="transmembrane region" description="Helical" evidence="1">
    <location>
        <begin position="19"/>
        <end position="38"/>
    </location>
</feature>
<keyword evidence="1" id="KW-0472">Membrane</keyword>
<gene>
    <name evidence="2" type="ORF">DP107_00550</name>
</gene>
<proteinExistence type="predicted"/>
<comment type="caution">
    <text evidence="2">The sequence shown here is derived from an EMBL/GenBank/DDBJ whole genome shotgun (WGS) entry which is preliminary data.</text>
</comment>
<accession>A0A554NED0</accession>
<sequence>MVGPVSDEERSDAAFRIKIGIVLFVSLSAGLITLQGGVPLWQTGVAMLVGLLTGLALVYLVFPGDGGVRSSRQRR</sequence>
<keyword evidence="1" id="KW-1133">Transmembrane helix</keyword>
<dbReference type="Proteomes" id="UP000319894">
    <property type="component" value="Unassembled WGS sequence"/>
</dbReference>
<dbReference type="OrthoDB" id="330458at2157"/>
<keyword evidence="3" id="KW-1185">Reference proteome</keyword>
<dbReference type="EMBL" id="QMDX01000001">
    <property type="protein sequence ID" value="TSD15708.1"/>
    <property type="molecule type" value="Genomic_DNA"/>
</dbReference>
<dbReference type="InParanoid" id="A0A554NED0"/>
<dbReference type="AlphaFoldDB" id="A0A554NED0"/>
<evidence type="ECO:0000256" key="1">
    <source>
        <dbReference type="SAM" id="Phobius"/>
    </source>
</evidence>
<protein>
    <submittedName>
        <fullName evidence="2">Uncharacterized protein</fullName>
    </submittedName>
</protein>
<dbReference type="RefSeq" id="WP_144260184.1">
    <property type="nucleotide sequence ID" value="NZ_QMDX01000001.1"/>
</dbReference>
<feature type="transmembrane region" description="Helical" evidence="1">
    <location>
        <begin position="44"/>
        <end position="62"/>
    </location>
</feature>